<dbReference type="RefSeq" id="WP_021226863.1">
    <property type="nucleotide sequence ID" value="NZ_ATDP01000097.1"/>
</dbReference>
<dbReference type="Proteomes" id="UP000015531">
    <property type="component" value="Unassembled WGS sequence"/>
</dbReference>
<name>T0HAE1_9SPHN</name>
<dbReference type="SUPFAM" id="SSF53098">
    <property type="entry name" value="Ribonuclease H-like"/>
    <property type="match status" value="1"/>
</dbReference>
<evidence type="ECO:0008006" key="3">
    <source>
        <dbReference type="Google" id="ProtNLM"/>
    </source>
</evidence>
<dbReference type="PATRIC" id="fig|1331060.3.peg.3116"/>
<sequence>MTILTLDFEASCLPRHGRSFPIEVGVAGGGLSRSWLIRPDDRWAGWDWTREAEAVHGLTFDRIMRDGLPAARVLAELVDHVQGRRVIADSLLDSYWLGELAAAAAVSTPFAIDHITMLFDEQRADDARIAKAVAYADSLGLVRHRAEGDAQWLSALIADLIQTSNSRSTVPMLVAAAS</sequence>
<dbReference type="AlphaFoldDB" id="T0HAE1"/>
<protein>
    <recommendedName>
        <fullName evidence="3">Exonuclease domain-containing protein</fullName>
    </recommendedName>
</protein>
<dbReference type="eggNOG" id="COG0847">
    <property type="taxonomic scope" value="Bacteria"/>
</dbReference>
<proteinExistence type="predicted"/>
<comment type="caution">
    <text evidence="1">The sequence shown here is derived from an EMBL/GenBank/DDBJ whole genome shotgun (WGS) entry which is preliminary data.</text>
</comment>
<organism evidence="1 2">
    <name type="scientific">Sphingobium lactosutens DS20</name>
    <dbReference type="NCBI Taxonomy" id="1331060"/>
    <lineage>
        <taxon>Bacteria</taxon>
        <taxon>Pseudomonadati</taxon>
        <taxon>Pseudomonadota</taxon>
        <taxon>Alphaproteobacteria</taxon>
        <taxon>Sphingomonadales</taxon>
        <taxon>Sphingomonadaceae</taxon>
        <taxon>Sphingobium</taxon>
    </lineage>
</organism>
<dbReference type="InterPro" id="IPR012337">
    <property type="entry name" value="RNaseH-like_sf"/>
</dbReference>
<dbReference type="InterPro" id="IPR036397">
    <property type="entry name" value="RNaseH_sf"/>
</dbReference>
<reference evidence="1 2" key="1">
    <citation type="journal article" date="2013" name="Genome Announc.">
        <title>Draft Genome Sequence of Sphingobium lactosutens Strain DS20T, Isolated from a Hexachlorocyclohexane Dumpsite.</title>
        <authorList>
            <person name="Kumar R."/>
            <person name="Dwivedi V."/>
            <person name="Negi V."/>
            <person name="Khurana J.P."/>
            <person name="Lal R."/>
        </authorList>
    </citation>
    <scope>NUCLEOTIDE SEQUENCE [LARGE SCALE GENOMIC DNA]</scope>
    <source>
        <strain evidence="1 2">DS20</strain>
    </source>
</reference>
<dbReference type="OrthoDB" id="5705783at2"/>
<accession>T0HAE1</accession>
<dbReference type="Gene3D" id="3.30.420.10">
    <property type="entry name" value="Ribonuclease H-like superfamily/Ribonuclease H"/>
    <property type="match status" value="1"/>
</dbReference>
<gene>
    <name evidence="1" type="ORF">RLDS_16240</name>
</gene>
<dbReference type="EMBL" id="ATDP01000097">
    <property type="protein sequence ID" value="EQB13286.1"/>
    <property type="molecule type" value="Genomic_DNA"/>
</dbReference>
<evidence type="ECO:0000313" key="2">
    <source>
        <dbReference type="Proteomes" id="UP000015531"/>
    </source>
</evidence>
<keyword evidence="2" id="KW-1185">Reference proteome</keyword>
<evidence type="ECO:0000313" key="1">
    <source>
        <dbReference type="EMBL" id="EQB13286.1"/>
    </source>
</evidence>
<dbReference type="GO" id="GO:0003676">
    <property type="term" value="F:nucleic acid binding"/>
    <property type="evidence" value="ECO:0007669"/>
    <property type="project" value="InterPro"/>
</dbReference>